<evidence type="ECO:0000313" key="2">
    <source>
        <dbReference type="Proteomes" id="UP000265719"/>
    </source>
</evidence>
<evidence type="ECO:0000313" key="1">
    <source>
        <dbReference type="EMBL" id="UOE22247.1"/>
    </source>
</evidence>
<name>A0AA97M6J9_9ACTN</name>
<dbReference type="Gene3D" id="3.40.50.300">
    <property type="entry name" value="P-loop containing nucleotide triphosphate hydrolases"/>
    <property type="match status" value="1"/>
</dbReference>
<accession>A0AA97M6J9</accession>
<keyword evidence="2" id="KW-1185">Reference proteome</keyword>
<dbReference type="RefSeq" id="WP_170163083.1">
    <property type="nucleotide sequence ID" value="NZ_CP063196.1"/>
</dbReference>
<dbReference type="KEGG" id="thao:NI17_009150"/>
<dbReference type="Proteomes" id="UP000265719">
    <property type="component" value="Chromosome"/>
</dbReference>
<dbReference type="InterPro" id="IPR027417">
    <property type="entry name" value="P-loop_NTPase"/>
</dbReference>
<protein>
    <submittedName>
        <fullName evidence="1">Uncharacterized protein</fullName>
    </submittedName>
</protein>
<organism evidence="1 2">
    <name type="scientific">Thermobifida halotolerans</name>
    <dbReference type="NCBI Taxonomy" id="483545"/>
    <lineage>
        <taxon>Bacteria</taxon>
        <taxon>Bacillati</taxon>
        <taxon>Actinomycetota</taxon>
        <taxon>Actinomycetes</taxon>
        <taxon>Streptosporangiales</taxon>
        <taxon>Nocardiopsidaceae</taxon>
        <taxon>Thermobifida</taxon>
    </lineage>
</organism>
<dbReference type="AlphaFoldDB" id="A0AA97M6J9"/>
<sequence length="179" mass="20247">MPDGVLIVDNKSTRIIPGLVMPYEAEDVYTRALPTYRHLSGHTYDILPAAVGGEHLLRHAANAHTRTFGRSRFLTKSPFNAFRIGQLEQLFGPVIRYVRIDRPRREVAEPLARNRFVFRRDGRELTHEQAYDAFNSAILADVPRGRTRSVTLEALRDSPDQIVADLLARLDESPQEAGT</sequence>
<dbReference type="EMBL" id="CP063196">
    <property type="protein sequence ID" value="UOE22247.1"/>
    <property type="molecule type" value="Genomic_DNA"/>
</dbReference>
<proteinExistence type="predicted"/>
<dbReference type="SUPFAM" id="SSF52540">
    <property type="entry name" value="P-loop containing nucleoside triphosphate hydrolases"/>
    <property type="match status" value="1"/>
</dbReference>
<gene>
    <name evidence="1" type="ORF">NI17_009150</name>
</gene>
<reference evidence="1" key="1">
    <citation type="submission" date="2020-10" db="EMBL/GenBank/DDBJ databases">
        <title>De novo genome project of the cellulose decomposer Thermobifida halotolerans type strain.</title>
        <authorList>
            <person name="Nagy I."/>
            <person name="Horvath B."/>
            <person name="Kukolya J."/>
            <person name="Nagy I."/>
            <person name="Orsini M."/>
        </authorList>
    </citation>
    <scope>NUCLEOTIDE SEQUENCE</scope>
    <source>
        <strain evidence="1">DSM 44931</strain>
    </source>
</reference>